<organism evidence="1 2">
    <name type="scientific">Dendroctonus ponderosae</name>
    <name type="common">Mountain pine beetle</name>
    <dbReference type="NCBI Taxonomy" id="77166"/>
    <lineage>
        <taxon>Eukaryota</taxon>
        <taxon>Metazoa</taxon>
        <taxon>Ecdysozoa</taxon>
        <taxon>Arthropoda</taxon>
        <taxon>Hexapoda</taxon>
        <taxon>Insecta</taxon>
        <taxon>Pterygota</taxon>
        <taxon>Neoptera</taxon>
        <taxon>Endopterygota</taxon>
        <taxon>Coleoptera</taxon>
        <taxon>Polyphaga</taxon>
        <taxon>Cucujiformia</taxon>
        <taxon>Curculionidae</taxon>
        <taxon>Scolytinae</taxon>
        <taxon>Dendroctonus</taxon>
    </lineage>
</organism>
<dbReference type="EnsemblMetazoa" id="XM_019914683.1">
    <property type="protein sequence ID" value="XP_019770242.1"/>
    <property type="gene ID" value="LOC109544457"/>
</dbReference>
<dbReference type="Proteomes" id="UP000019118">
    <property type="component" value="Unassembled WGS sequence"/>
</dbReference>
<name>A0AAR5QAI9_DENPD</name>
<dbReference type="PANTHER" id="PTHR33053:SF24">
    <property type="entry name" value="TRANSPOSASE DOMAIN-CONTAINING PROTEIN"/>
    <property type="match status" value="1"/>
</dbReference>
<evidence type="ECO:0000313" key="1">
    <source>
        <dbReference type="EnsemblMetazoa" id="XP_019770242.1"/>
    </source>
</evidence>
<dbReference type="AlphaFoldDB" id="A0AAR5QAI9"/>
<keyword evidence="2" id="KW-1185">Reference proteome</keyword>
<proteinExistence type="predicted"/>
<reference evidence="1" key="2">
    <citation type="submission" date="2024-08" db="UniProtKB">
        <authorList>
            <consortium name="EnsemblMetazoa"/>
        </authorList>
    </citation>
    <scope>IDENTIFICATION</scope>
</reference>
<reference evidence="2" key="1">
    <citation type="journal article" date="2013" name="Genome Biol.">
        <title>Draft genome of the mountain pine beetle, Dendroctonus ponderosae Hopkins, a major forest pest.</title>
        <authorList>
            <person name="Keeling C.I."/>
            <person name="Yuen M.M."/>
            <person name="Liao N.Y."/>
            <person name="Docking T.R."/>
            <person name="Chan S.K."/>
            <person name="Taylor G.A."/>
            <person name="Palmquist D.L."/>
            <person name="Jackman S.D."/>
            <person name="Nguyen A."/>
            <person name="Li M."/>
            <person name="Henderson H."/>
            <person name="Janes J.K."/>
            <person name="Zhao Y."/>
            <person name="Pandoh P."/>
            <person name="Moore R."/>
            <person name="Sperling F.A."/>
            <person name="Huber D.P."/>
            <person name="Birol I."/>
            <person name="Jones S.J."/>
            <person name="Bohlmann J."/>
        </authorList>
    </citation>
    <scope>NUCLEOTIDE SEQUENCE</scope>
</reference>
<sequence>MLSLRSWAIKYKIAHNALNDLLKILFGDSSSTFKNLPKDSRTFLNTPGQVCTRVVPPGKYYHFGLHKCIEFEYVNLNIIPPEEVVNAVNIDGLPLVKSSSSQFYPILGINKSLNRFQSNVFVVGIFHGYAKPENFQDFLEEFVTEATYLTSNGISIL</sequence>
<protein>
    <submittedName>
        <fullName evidence="1">Uncharacterized protein</fullName>
    </submittedName>
</protein>
<accession>A0AAR5QAI9</accession>
<dbReference type="PANTHER" id="PTHR33053">
    <property type="entry name" value="PROTEIN, PUTATIVE-RELATED"/>
    <property type="match status" value="1"/>
</dbReference>
<evidence type="ECO:0000313" key="2">
    <source>
        <dbReference type="Proteomes" id="UP000019118"/>
    </source>
</evidence>